<feature type="binding site" evidence="6">
    <location>
        <position position="98"/>
    </location>
    <ligand>
        <name>S-adenosyl-L-methionine</name>
        <dbReference type="ChEBI" id="CHEBI:59789"/>
    </ligand>
</feature>
<dbReference type="GO" id="GO:0070475">
    <property type="term" value="P:rRNA base methylation"/>
    <property type="evidence" value="ECO:0007669"/>
    <property type="project" value="UniProtKB-UniRule"/>
</dbReference>
<proteinExistence type="inferred from homology"/>
<keyword evidence="2 6" id="KW-0698">rRNA processing</keyword>
<evidence type="ECO:0000256" key="3">
    <source>
        <dbReference type="ARBA" id="ARBA00022603"/>
    </source>
</evidence>
<keyword evidence="6" id="KW-0963">Cytoplasm</keyword>
<feature type="binding site" evidence="6">
    <location>
        <position position="105"/>
    </location>
    <ligand>
        <name>S-adenosyl-L-methionine</name>
        <dbReference type="ChEBI" id="CHEBI:59789"/>
    </ligand>
</feature>
<feature type="binding site" evidence="6">
    <location>
        <position position="48"/>
    </location>
    <ligand>
        <name>S-adenosyl-L-methionine</name>
        <dbReference type="ChEBI" id="CHEBI:59789"/>
    </ligand>
</feature>
<dbReference type="GO" id="GO:0071424">
    <property type="term" value="F:rRNA (cytosine-N4-)-methyltransferase activity"/>
    <property type="evidence" value="ECO:0007669"/>
    <property type="project" value="UniProtKB-UniRule"/>
</dbReference>
<dbReference type="PANTHER" id="PTHR11265:SF0">
    <property type="entry name" value="12S RRNA N4-METHYLCYTIDINE METHYLTRANSFERASE"/>
    <property type="match status" value="1"/>
</dbReference>
<dbReference type="EMBL" id="JAAZNL010000004">
    <property type="protein sequence ID" value="NMB69665.1"/>
    <property type="molecule type" value="Genomic_DNA"/>
</dbReference>
<keyword evidence="5 6" id="KW-0949">S-adenosyl-L-methionine</keyword>
<dbReference type="AlphaFoldDB" id="A0A7X9DJK4"/>
<evidence type="ECO:0000256" key="6">
    <source>
        <dbReference type="HAMAP-Rule" id="MF_01007"/>
    </source>
</evidence>
<dbReference type="Proteomes" id="UP000526033">
    <property type="component" value="Unassembled WGS sequence"/>
</dbReference>
<evidence type="ECO:0000313" key="7">
    <source>
        <dbReference type="EMBL" id="NMB69665.1"/>
    </source>
</evidence>
<comment type="caution">
    <text evidence="7">The sequence shown here is derived from an EMBL/GenBank/DDBJ whole genome shotgun (WGS) entry which is preliminary data.</text>
</comment>
<keyword evidence="3 6" id="KW-0489">Methyltransferase</keyword>
<evidence type="ECO:0000256" key="4">
    <source>
        <dbReference type="ARBA" id="ARBA00022679"/>
    </source>
</evidence>
<dbReference type="PIRSF" id="PIRSF004486">
    <property type="entry name" value="MraW"/>
    <property type="match status" value="1"/>
</dbReference>
<dbReference type="InterPro" id="IPR029063">
    <property type="entry name" value="SAM-dependent_MTases_sf"/>
</dbReference>
<dbReference type="HAMAP" id="MF_01007">
    <property type="entry name" value="16SrRNA_methyltr_H"/>
    <property type="match status" value="1"/>
</dbReference>
<dbReference type="InterPro" id="IPR002903">
    <property type="entry name" value="RsmH"/>
</dbReference>
<organism evidence="7 8">
    <name type="scientific">candidate division WWE3 bacterium</name>
    <dbReference type="NCBI Taxonomy" id="2053526"/>
    <lineage>
        <taxon>Bacteria</taxon>
        <taxon>Katanobacteria</taxon>
    </lineage>
</organism>
<sequence>MYHEPVLKEEVIAHLQVKEGQKYIDATLGDGGHTLAILEKGGIVLGIDINDQSLERAIHRINSAGYGKSFFPCKGNFEHIDALAEDTGFNQVSGILMDLGYSSFQLDESDIGLSFLRDSPLDMRLNKDLGVTAADLVNSLSEKELTQLISNYSDEKFAKSFAHAIVLSRNLKKIQTTRQLADILKSASSPGYEHGRIHPATRTFQALRIVVNDELGNLERSLPRAARLLLPGGRMIVISFHSLEDRIVKMFAKEQERIRNGAQPWLKSVTTKPVEPTSTEVQSNARSRSAKMRVLERKVYL</sequence>
<comment type="catalytic activity">
    <reaction evidence="6">
        <text>cytidine(1402) in 16S rRNA + S-adenosyl-L-methionine = N(4)-methylcytidine(1402) in 16S rRNA + S-adenosyl-L-homocysteine + H(+)</text>
        <dbReference type="Rhea" id="RHEA:42928"/>
        <dbReference type="Rhea" id="RHEA-COMP:10286"/>
        <dbReference type="Rhea" id="RHEA-COMP:10287"/>
        <dbReference type="ChEBI" id="CHEBI:15378"/>
        <dbReference type="ChEBI" id="CHEBI:57856"/>
        <dbReference type="ChEBI" id="CHEBI:59789"/>
        <dbReference type="ChEBI" id="CHEBI:74506"/>
        <dbReference type="ChEBI" id="CHEBI:82748"/>
        <dbReference type="EC" id="2.1.1.199"/>
    </reaction>
</comment>
<comment type="function">
    <text evidence="6">Specifically methylates the N4 position of cytidine in position 1402 (C1402) of 16S rRNA.</text>
</comment>
<evidence type="ECO:0000256" key="1">
    <source>
        <dbReference type="ARBA" id="ARBA00010396"/>
    </source>
</evidence>
<feature type="binding site" evidence="6">
    <location>
        <begin position="31"/>
        <end position="33"/>
    </location>
    <ligand>
        <name>S-adenosyl-L-methionine</name>
        <dbReference type="ChEBI" id="CHEBI:59789"/>
    </ligand>
</feature>
<dbReference type="NCBIfam" id="TIGR00006">
    <property type="entry name" value="16S rRNA (cytosine(1402)-N(4))-methyltransferase RsmH"/>
    <property type="match status" value="1"/>
</dbReference>
<evidence type="ECO:0000256" key="2">
    <source>
        <dbReference type="ARBA" id="ARBA00022552"/>
    </source>
</evidence>
<dbReference type="PANTHER" id="PTHR11265">
    <property type="entry name" value="S-ADENOSYL-METHYLTRANSFERASE MRAW"/>
    <property type="match status" value="1"/>
</dbReference>
<comment type="subcellular location">
    <subcellularLocation>
        <location evidence="6">Cytoplasm</location>
    </subcellularLocation>
</comment>
<dbReference type="GO" id="GO:0005737">
    <property type="term" value="C:cytoplasm"/>
    <property type="evidence" value="ECO:0007669"/>
    <property type="project" value="UniProtKB-SubCell"/>
</dbReference>
<dbReference type="SUPFAM" id="SSF81799">
    <property type="entry name" value="Putative methyltransferase TM0872, insert domain"/>
    <property type="match status" value="1"/>
</dbReference>
<comment type="similarity">
    <text evidence="1 6">Belongs to the methyltransferase superfamily. RsmH family.</text>
</comment>
<gene>
    <name evidence="6 7" type="primary">rsmH</name>
    <name evidence="7" type="ORF">GYA27_00475</name>
</gene>
<dbReference type="InterPro" id="IPR023397">
    <property type="entry name" value="SAM-dep_MeTrfase_MraW_recog"/>
</dbReference>
<keyword evidence="4 6" id="KW-0808">Transferase</keyword>
<protein>
    <recommendedName>
        <fullName evidence="6">Ribosomal RNA small subunit methyltransferase H</fullName>
        <ecNumber evidence="6">2.1.1.199</ecNumber>
    </recommendedName>
    <alternativeName>
        <fullName evidence="6">16S rRNA m(4)C1402 methyltransferase</fullName>
    </alternativeName>
    <alternativeName>
        <fullName evidence="6">rRNA (cytosine-N(4)-)-methyltransferase RsmH</fullName>
    </alternativeName>
</protein>
<dbReference type="EC" id="2.1.1.199" evidence="6"/>
<evidence type="ECO:0000313" key="8">
    <source>
        <dbReference type="Proteomes" id="UP000526033"/>
    </source>
</evidence>
<dbReference type="Pfam" id="PF01795">
    <property type="entry name" value="Methyltransf_5"/>
    <property type="match status" value="1"/>
</dbReference>
<dbReference type="Gene3D" id="1.10.150.170">
    <property type="entry name" value="Putative methyltransferase TM0872, insert domain"/>
    <property type="match status" value="1"/>
</dbReference>
<accession>A0A7X9DJK4</accession>
<reference evidence="7 8" key="1">
    <citation type="journal article" date="2020" name="Biotechnol. Biofuels">
        <title>New insights from the biogas microbiome by comprehensive genome-resolved metagenomics of nearly 1600 species originating from multiple anaerobic digesters.</title>
        <authorList>
            <person name="Campanaro S."/>
            <person name="Treu L."/>
            <person name="Rodriguez-R L.M."/>
            <person name="Kovalovszki A."/>
            <person name="Ziels R.M."/>
            <person name="Maus I."/>
            <person name="Zhu X."/>
            <person name="Kougias P.G."/>
            <person name="Basile A."/>
            <person name="Luo G."/>
            <person name="Schluter A."/>
            <person name="Konstantinidis K.T."/>
            <person name="Angelidaki I."/>
        </authorList>
    </citation>
    <scope>NUCLEOTIDE SEQUENCE [LARGE SCALE GENOMIC DNA]</scope>
    <source>
        <strain evidence="7">AS27yjCOA_165</strain>
    </source>
</reference>
<dbReference type="SUPFAM" id="SSF53335">
    <property type="entry name" value="S-adenosyl-L-methionine-dependent methyltransferases"/>
    <property type="match status" value="1"/>
</dbReference>
<name>A0A7X9DJK4_UNCKA</name>
<evidence type="ECO:0000256" key="5">
    <source>
        <dbReference type="ARBA" id="ARBA00022691"/>
    </source>
</evidence>
<dbReference type="Gene3D" id="3.40.50.150">
    <property type="entry name" value="Vaccinia Virus protein VP39"/>
    <property type="match status" value="1"/>
</dbReference>
<feature type="binding site" evidence="6">
    <location>
        <position position="77"/>
    </location>
    <ligand>
        <name>S-adenosyl-L-methionine</name>
        <dbReference type="ChEBI" id="CHEBI:59789"/>
    </ligand>
</feature>